<keyword evidence="2" id="KW-1185">Reference proteome</keyword>
<sequence length="516" mass="55680">MSLIDDEDEDSLEELVPLVEDGHTSSSNPGSGSTKRTAATSASSGSSNNRGGDPLSREHDQADFPVVPSPERPEDDVGWTDYFPVFRRPGYPALGSSSSGSRHREGFSGSPKQEVLGAFDMSERDNANESNEDAQKGAGGPDGSGSGSGSGGASGTAAEGAASSDDALLLSVSKEELSSGAKPSQVGLPLARPESSDLFQQLRRAQHIPHETAEVAFSAQQQNDRWIVVILVAGLYVFFYAIGGLAYYLLDIYGYTVDYSGRANHTGNPNTEPYIAAYAKDRSMALDGRATHGMAEPREASDSSIDRSIFFKYHECVPSLHVEDTADWLEQDVIAGFRVWQLMFLSLGGLIVVVVVMCCFMKCRIPRTKQEIEADFHRKKLTQVFRKHLNKVPVEEVEFKLALDKVKALYEHEQEKRSRGSWDSLAECEGLTLRQRLRKLMRSLKPKPPAAAPAAPSSGDDAGSESNSAADSRADGASHSGGTIPSSEESSHAGGCRTIREEKISIDEEADEEAQA</sequence>
<evidence type="ECO:0000313" key="2">
    <source>
        <dbReference type="Proteomes" id="UP000821845"/>
    </source>
</evidence>
<evidence type="ECO:0000313" key="1">
    <source>
        <dbReference type="EMBL" id="KAH6940086.1"/>
    </source>
</evidence>
<protein>
    <submittedName>
        <fullName evidence="1">Uncharacterized protein</fullName>
    </submittedName>
</protein>
<accession>A0ACB7T1V6</accession>
<reference evidence="1" key="1">
    <citation type="submission" date="2020-05" db="EMBL/GenBank/DDBJ databases">
        <title>Large-scale comparative analyses of tick genomes elucidate their genetic diversity and vector capacities.</title>
        <authorList>
            <person name="Jia N."/>
            <person name="Wang J."/>
            <person name="Shi W."/>
            <person name="Du L."/>
            <person name="Sun Y."/>
            <person name="Zhan W."/>
            <person name="Jiang J."/>
            <person name="Wang Q."/>
            <person name="Zhang B."/>
            <person name="Ji P."/>
            <person name="Sakyi L.B."/>
            <person name="Cui X."/>
            <person name="Yuan T."/>
            <person name="Jiang B."/>
            <person name="Yang W."/>
            <person name="Lam T.T.-Y."/>
            <person name="Chang Q."/>
            <person name="Ding S."/>
            <person name="Wang X."/>
            <person name="Zhu J."/>
            <person name="Ruan X."/>
            <person name="Zhao L."/>
            <person name="Wei J."/>
            <person name="Que T."/>
            <person name="Du C."/>
            <person name="Cheng J."/>
            <person name="Dai P."/>
            <person name="Han X."/>
            <person name="Huang E."/>
            <person name="Gao Y."/>
            <person name="Liu J."/>
            <person name="Shao H."/>
            <person name="Ye R."/>
            <person name="Li L."/>
            <person name="Wei W."/>
            <person name="Wang X."/>
            <person name="Wang C."/>
            <person name="Yang T."/>
            <person name="Huo Q."/>
            <person name="Li W."/>
            <person name="Guo W."/>
            <person name="Chen H."/>
            <person name="Zhou L."/>
            <person name="Ni X."/>
            <person name="Tian J."/>
            <person name="Zhou Y."/>
            <person name="Sheng Y."/>
            <person name="Liu T."/>
            <person name="Pan Y."/>
            <person name="Xia L."/>
            <person name="Li J."/>
            <person name="Zhao F."/>
            <person name="Cao W."/>
        </authorList>
    </citation>
    <scope>NUCLEOTIDE SEQUENCE</scope>
    <source>
        <strain evidence="1">Hyas-2018</strain>
    </source>
</reference>
<name>A0ACB7T1V6_HYAAI</name>
<organism evidence="1 2">
    <name type="scientific">Hyalomma asiaticum</name>
    <name type="common">Tick</name>
    <dbReference type="NCBI Taxonomy" id="266040"/>
    <lineage>
        <taxon>Eukaryota</taxon>
        <taxon>Metazoa</taxon>
        <taxon>Ecdysozoa</taxon>
        <taxon>Arthropoda</taxon>
        <taxon>Chelicerata</taxon>
        <taxon>Arachnida</taxon>
        <taxon>Acari</taxon>
        <taxon>Parasitiformes</taxon>
        <taxon>Ixodida</taxon>
        <taxon>Ixodoidea</taxon>
        <taxon>Ixodidae</taxon>
        <taxon>Hyalomminae</taxon>
        <taxon>Hyalomma</taxon>
    </lineage>
</organism>
<comment type="caution">
    <text evidence="1">The sequence shown here is derived from an EMBL/GenBank/DDBJ whole genome shotgun (WGS) entry which is preliminary data.</text>
</comment>
<dbReference type="Proteomes" id="UP000821845">
    <property type="component" value="Chromosome 2"/>
</dbReference>
<proteinExistence type="predicted"/>
<gene>
    <name evidence="1" type="ORF">HPB50_024651</name>
</gene>
<dbReference type="EMBL" id="CM023482">
    <property type="protein sequence ID" value="KAH6940086.1"/>
    <property type="molecule type" value="Genomic_DNA"/>
</dbReference>